<dbReference type="AlphaFoldDB" id="A0A9E4ZDT9"/>
<evidence type="ECO:0008006" key="3">
    <source>
        <dbReference type="Google" id="ProtNLM"/>
    </source>
</evidence>
<accession>A0A9E4ZDT9</accession>
<dbReference type="Proteomes" id="UP001056766">
    <property type="component" value="Unassembled WGS sequence"/>
</dbReference>
<dbReference type="RefSeq" id="WP_250867399.1">
    <property type="nucleotide sequence ID" value="NZ_JAGSOI010000007.1"/>
</dbReference>
<reference evidence="1" key="2">
    <citation type="submission" date="2021-04" db="EMBL/GenBank/DDBJ databases">
        <authorList>
            <person name="Dong X."/>
        </authorList>
    </citation>
    <scope>NUCLEOTIDE SEQUENCE</scope>
    <source>
        <strain evidence="1">LLY</strain>
    </source>
</reference>
<comment type="caution">
    <text evidence="1">The sequence shown here is derived from an EMBL/GenBank/DDBJ whole genome shotgun (WGS) entry which is preliminary data.</text>
</comment>
<organism evidence="1 2">
    <name type="scientific">Methanococcoides seepicolus</name>
    <dbReference type="NCBI Taxonomy" id="2828780"/>
    <lineage>
        <taxon>Archaea</taxon>
        <taxon>Methanobacteriati</taxon>
        <taxon>Methanobacteriota</taxon>
        <taxon>Stenosarchaea group</taxon>
        <taxon>Methanomicrobia</taxon>
        <taxon>Methanosarcinales</taxon>
        <taxon>Methanosarcinaceae</taxon>
        <taxon>Methanococcoides</taxon>
    </lineage>
</organism>
<keyword evidence="2" id="KW-1185">Reference proteome</keyword>
<evidence type="ECO:0000313" key="2">
    <source>
        <dbReference type="Proteomes" id="UP001056766"/>
    </source>
</evidence>
<sequence length="95" mass="10657">MPATYIHLSGTQVDNALLEMYGLKPEKEKAYLSFQECPRCKHKNGATSTFCSVCGASLTIENMIDIEEQRNEIAKKLMAMIKDDPSIIDIMENIS</sequence>
<name>A0A9E4ZDT9_9EURY</name>
<dbReference type="EMBL" id="JAGSOI010000007">
    <property type="protein sequence ID" value="MCM1986032.1"/>
    <property type="molecule type" value="Genomic_DNA"/>
</dbReference>
<reference evidence="1" key="1">
    <citation type="journal article" date="2021" name="mSystems">
        <title>Bacteria and Archaea Synergistically Convert Glycine Betaine to Biogenic Methane in the Formosa Cold Seep of the South China Sea.</title>
        <authorList>
            <person name="Li L."/>
            <person name="Zhang W."/>
            <person name="Zhang S."/>
            <person name="Song L."/>
            <person name="Sun Q."/>
            <person name="Zhang H."/>
            <person name="Xiang H."/>
            <person name="Dong X."/>
        </authorList>
    </citation>
    <scope>NUCLEOTIDE SEQUENCE</scope>
    <source>
        <strain evidence="1">LLY</strain>
    </source>
</reference>
<protein>
    <recommendedName>
        <fullName evidence="3">Zinc-ribbon domain-containing protein</fullName>
    </recommendedName>
</protein>
<gene>
    <name evidence="1" type="ORF">KDK67_03240</name>
</gene>
<proteinExistence type="predicted"/>
<evidence type="ECO:0000313" key="1">
    <source>
        <dbReference type="EMBL" id="MCM1986032.1"/>
    </source>
</evidence>